<dbReference type="InterPro" id="IPR023214">
    <property type="entry name" value="HAD_sf"/>
</dbReference>
<dbReference type="Gene3D" id="1.10.150.240">
    <property type="entry name" value="Putative phosphatase, domain 2"/>
    <property type="match status" value="1"/>
</dbReference>
<dbReference type="CDD" id="cd02603">
    <property type="entry name" value="HAD_sEH-N_like"/>
    <property type="match status" value="1"/>
</dbReference>
<evidence type="ECO:0000313" key="2">
    <source>
        <dbReference type="Proteomes" id="UP001499986"/>
    </source>
</evidence>
<keyword evidence="2" id="KW-1185">Reference proteome</keyword>
<dbReference type="NCBIfam" id="TIGR01549">
    <property type="entry name" value="HAD-SF-IA-v1"/>
    <property type="match status" value="1"/>
</dbReference>
<accession>A0ABN3J083</accession>
<reference evidence="1 2" key="1">
    <citation type="journal article" date="2019" name="Int. J. Syst. Evol. Microbiol.">
        <title>The Global Catalogue of Microorganisms (GCM) 10K type strain sequencing project: providing services to taxonomists for standard genome sequencing and annotation.</title>
        <authorList>
            <consortium name="The Broad Institute Genomics Platform"/>
            <consortium name="The Broad Institute Genome Sequencing Center for Infectious Disease"/>
            <person name="Wu L."/>
            <person name="Ma J."/>
        </authorList>
    </citation>
    <scope>NUCLEOTIDE SEQUENCE [LARGE SCALE GENOMIC DNA]</scope>
    <source>
        <strain evidence="1 2">JCM 4358</strain>
    </source>
</reference>
<sequence length="199" mass="21048">MDFGGVITSSVLRAFTDFGASLGGDPRLPLDLLSRDQPSRTLLADHECGRIDAAAFERGFAERLRVHGAEVSAEGLAARMQAGMSIDQDMLGLLGELRAAGHPVALVSNSFGTGTYDGVELAAVADVVVISSEVGIRKPSRRIYAIACERLGIDPEEAVMIDDLRQNLDGAARIGIGGVLHTSATDTRRQLAERFGITA</sequence>
<evidence type="ECO:0000313" key="1">
    <source>
        <dbReference type="EMBL" id="GAA2417628.1"/>
    </source>
</evidence>
<dbReference type="GO" id="GO:0016787">
    <property type="term" value="F:hydrolase activity"/>
    <property type="evidence" value="ECO:0007669"/>
    <property type="project" value="UniProtKB-KW"/>
</dbReference>
<dbReference type="PANTHER" id="PTHR47829:SF1">
    <property type="entry name" value="HAD FAMILY PHOSPHATASE"/>
    <property type="match status" value="1"/>
</dbReference>
<dbReference type="NCBIfam" id="TIGR01509">
    <property type="entry name" value="HAD-SF-IA-v3"/>
    <property type="match status" value="1"/>
</dbReference>
<dbReference type="InterPro" id="IPR023198">
    <property type="entry name" value="PGP-like_dom2"/>
</dbReference>
<comment type="caution">
    <text evidence="1">The sequence shown here is derived from an EMBL/GenBank/DDBJ whole genome shotgun (WGS) entry which is preliminary data.</text>
</comment>
<dbReference type="PRINTS" id="PR00413">
    <property type="entry name" value="HADHALOGNASE"/>
</dbReference>
<keyword evidence="1" id="KW-0378">Hydrolase</keyword>
<gene>
    <name evidence="1" type="ORF">GCM10010255_66080</name>
</gene>
<dbReference type="EMBL" id="BAAASE010000010">
    <property type="protein sequence ID" value="GAA2417628.1"/>
    <property type="molecule type" value="Genomic_DNA"/>
</dbReference>
<dbReference type="InterPro" id="IPR036412">
    <property type="entry name" value="HAD-like_sf"/>
</dbReference>
<dbReference type="Pfam" id="PF00702">
    <property type="entry name" value="Hydrolase"/>
    <property type="match status" value="1"/>
</dbReference>
<dbReference type="Gene3D" id="3.40.50.1000">
    <property type="entry name" value="HAD superfamily/HAD-like"/>
    <property type="match status" value="1"/>
</dbReference>
<dbReference type="SUPFAM" id="SSF56784">
    <property type="entry name" value="HAD-like"/>
    <property type="match status" value="1"/>
</dbReference>
<protein>
    <submittedName>
        <fullName evidence="1">HAD-IA family hydrolase</fullName>
    </submittedName>
</protein>
<dbReference type="InterPro" id="IPR006439">
    <property type="entry name" value="HAD-SF_hydro_IA"/>
</dbReference>
<name>A0ABN3J083_9ACTN</name>
<dbReference type="Proteomes" id="UP001499986">
    <property type="component" value="Unassembled WGS sequence"/>
</dbReference>
<organism evidence="1 2">
    <name type="scientific">Streptomyces coeruleofuscus</name>
    <dbReference type="NCBI Taxonomy" id="66879"/>
    <lineage>
        <taxon>Bacteria</taxon>
        <taxon>Bacillati</taxon>
        <taxon>Actinomycetota</taxon>
        <taxon>Actinomycetes</taxon>
        <taxon>Kitasatosporales</taxon>
        <taxon>Streptomycetaceae</taxon>
        <taxon>Streptomyces</taxon>
    </lineage>
</organism>
<proteinExistence type="predicted"/>
<dbReference type="PANTHER" id="PTHR47829">
    <property type="entry name" value="HYDROLASE, PUTATIVE (AFU_ORTHOLOGUE AFUA_1G12880)-RELATED"/>
    <property type="match status" value="1"/>
</dbReference>
<dbReference type="InterPro" id="IPR052898">
    <property type="entry name" value="ACAD10-like"/>
</dbReference>